<comment type="caution">
    <text evidence="1">The sequence shown here is derived from an EMBL/GenBank/DDBJ whole genome shotgun (WGS) entry which is preliminary data.</text>
</comment>
<organism evidence="1 2">
    <name type="scientific">Kistimonas scapharcae</name>
    <dbReference type="NCBI Taxonomy" id="1036133"/>
    <lineage>
        <taxon>Bacteria</taxon>
        <taxon>Pseudomonadati</taxon>
        <taxon>Pseudomonadota</taxon>
        <taxon>Gammaproteobacteria</taxon>
        <taxon>Oceanospirillales</taxon>
        <taxon>Endozoicomonadaceae</taxon>
        <taxon>Kistimonas</taxon>
    </lineage>
</organism>
<dbReference type="EMBL" id="BAABFL010000456">
    <property type="protein sequence ID" value="GAA4651560.1"/>
    <property type="molecule type" value="Genomic_DNA"/>
</dbReference>
<dbReference type="SUPFAM" id="SSF52540">
    <property type="entry name" value="P-loop containing nucleoside triphosphate hydrolases"/>
    <property type="match status" value="1"/>
</dbReference>
<reference evidence="2" key="1">
    <citation type="journal article" date="2019" name="Int. J. Syst. Evol. Microbiol.">
        <title>The Global Catalogue of Microorganisms (GCM) 10K type strain sequencing project: providing services to taxonomists for standard genome sequencing and annotation.</title>
        <authorList>
            <consortium name="The Broad Institute Genomics Platform"/>
            <consortium name="The Broad Institute Genome Sequencing Center for Infectious Disease"/>
            <person name="Wu L."/>
            <person name="Ma J."/>
        </authorList>
    </citation>
    <scope>NUCLEOTIDE SEQUENCE [LARGE SCALE GENOMIC DNA]</scope>
    <source>
        <strain evidence="2">JCM 17805</strain>
    </source>
</reference>
<dbReference type="PANTHER" id="PTHR35894">
    <property type="entry name" value="GENERAL SECRETION PATHWAY PROTEIN A-RELATED"/>
    <property type="match status" value="1"/>
</dbReference>
<keyword evidence="2" id="KW-1185">Reference proteome</keyword>
<name>A0ABP8V973_9GAMM</name>
<dbReference type="InterPro" id="IPR008868">
    <property type="entry name" value="TniB"/>
</dbReference>
<dbReference type="Gene3D" id="3.40.50.300">
    <property type="entry name" value="P-loop containing nucleotide triphosphate hydrolases"/>
    <property type="match status" value="1"/>
</dbReference>
<accession>A0ABP8V973</accession>
<dbReference type="RefSeq" id="WP_345197960.1">
    <property type="nucleotide sequence ID" value="NZ_BAABFL010000456.1"/>
</dbReference>
<sequence>MHNMAFRHDSITEEQQAKIRQVRECYISSPNLDRILADIHRCRVISQCGGKPECMLVLGEPGAGKTTLREQYLRLNPRQEQAERTLISVFSTEFPDKTVPRQAAICFLEDLGHDLSPKGISAPQLTKMLARLMQECGVEISLLDEFQHLIETKSYEVLEDAAKWLKVVINTAGIPVVLFGMPYSRIILEHDDQLAGRFMIQRTIEPFRIISKEDRQNFRTFLKVFDESLPFTKTPELHGLEMYPRLFAFSKGNMRRLRNLINFSAEEAILNQDGELTVEHFSAGYRFYMQNIGKKDQIDSNEKLQDQPNPFDVPINELEFRQMELASCWNMTAEKGKSRITPAKYTRLIPLRQILKRR</sequence>
<dbReference type="Proteomes" id="UP001500604">
    <property type="component" value="Unassembled WGS sequence"/>
</dbReference>
<dbReference type="PANTHER" id="PTHR35894:SF1">
    <property type="entry name" value="PHOSPHORIBULOKINASE _ URIDINE KINASE FAMILY"/>
    <property type="match status" value="1"/>
</dbReference>
<protein>
    <recommendedName>
        <fullName evidence="3">AAA+ ATPase domain-containing protein</fullName>
    </recommendedName>
</protein>
<evidence type="ECO:0000313" key="2">
    <source>
        <dbReference type="Proteomes" id="UP001500604"/>
    </source>
</evidence>
<evidence type="ECO:0008006" key="3">
    <source>
        <dbReference type="Google" id="ProtNLM"/>
    </source>
</evidence>
<dbReference type="InterPro" id="IPR027417">
    <property type="entry name" value="P-loop_NTPase"/>
</dbReference>
<proteinExistence type="predicted"/>
<gene>
    <name evidence="1" type="ORF">GCM10023116_38440</name>
</gene>
<dbReference type="InterPro" id="IPR052026">
    <property type="entry name" value="ExeA_AAA_ATPase_DNA-bind"/>
</dbReference>
<dbReference type="Pfam" id="PF05621">
    <property type="entry name" value="TniB"/>
    <property type="match status" value="1"/>
</dbReference>
<evidence type="ECO:0000313" key="1">
    <source>
        <dbReference type="EMBL" id="GAA4651560.1"/>
    </source>
</evidence>